<protein>
    <submittedName>
        <fullName evidence="2">Uncharacterized protein</fullName>
    </submittedName>
</protein>
<evidence type="ECO:0000313" key="3">
    <source>
        <dbReference type="Proteomes" id="UP001221757"/>
    </source>
</evidence>
<name>A0AAD7DFT6_MYCRO</name>
<sequence length="125" mass="13210">MAECGEMHSPDFERSEGRVGGEFAARRTFAKQRYPEVAELGVRGIKHQTGAAAMRISKAPEEMIPAPRSPRASDQAAFAQGGREDGGDSVTGALGGIVGHGDSKGALFNHLRTRPDGDEAPRHVG</sequence>
<keyword evidence="3" id="KW-1185">Reference proteome</keyword>
<reference evidence="2" key="1">
    <citation type="submission" date="2023-03" db="EMBL/GenBank/DDBJ databases">
        <title>Massive genome expansion in bonnet fungi (Mycena s.s.) driven by repeated elements and novel gene families across ecological guilds.</title>
        <authorList>
            <consortium name="Lawrence Berkeley National Laboratory"/>
            <person name="Harder C.B."/>
            <person name="Miyauchi S."/>
            <person name="Viragh M."/>
            <person name="Kuo A."/>
            <person name="Thoen E."/>
            <person name="Andreopoulos B."/>
            <person name="Lu D."/>
            <person name="Skrede I."/>
            <person name="Drula E."/>
            <person name="Henrissat B."/>
            <person name="Morin E."/>
            <person name="Kohler A."/>
            <person name="Barry K."/>
            <person name="LaButti K."/>
            <person name="Morin E."/>
            <person name="Salamov A."/>
            <person name="Lipzen A."/>
            <person name="Mereny Z."/>
            <person name="Hegedus B."/>
            <person name="Baldrian P."/>
            <person name="Stursova M."/>
            <person name="Weitz H."/>
            <person name="Taylor A."/>
            <person name="Grigoriev I.V."/>
            <person name="Nagy L.G."/>
            <person name="Martin F."/>
            <person name="Kauserud H."/>
        </authorList>
    </citation>
    <scope>NUCLEOTIDE SEQUENCE</scope>
    <source>
        <strain evidence="2">CBHHK067</strain>
    </source>
</reference>
<organism evidence="2 3">
    <name type="scientific">Mycena rosella</name>
    <name type="common">Pink bonnet</name>
    <name type="synonym">Agaricus rosellus</name>
    <dbReference type="NCBI Taxonomy" id="1033263"/>
    <lineage>
        <taxon>Eukaryota</taxon>
        <taxon>Fungi</taxon>
        <taxon>Dikarya</taxon>
        <taxon>Basidiomycota</taxon>
        <taxon>Agaricomycotina</taxon>
        <taxon>Agaricomycetes</taxon>
        <taxon>Agaricomycetidae</taxon>
        <taxon>Agaricales</taxon>
        <taxon>Marasmiineae</taxon>
        <taxon>Mycenaceae</taxon>
        <taxon>Mycena</taxon>
    </lineage>
</organism>
<gene>
    <name evidence="2" type="ORF">B0H17DRAFT_1134563</name>
</gene>
<feature type="region of interest" description="Disordered" evidence="1">
    <location>
        <begin position="62"/>
        <end position="125"/>
    </location>
</feature>
<dbReference type="AlphaFoldDB" id="A0AAD7DFT6"/>
<proteinExistence type="predicted"/>
<feature type="compositionally biased region" description="Basic and acidic residues" evidence="1">
    <location>
        <begin position="113"/>
        <end position="125"/>
    </location>
</feature>
<evidence type="ECO:0000256" key="1">
    <source>
        <dbReference type="SAM" id="MobiDB-lite"/>
    </source>
</evidence>
<comment type="caution">
    <text evidence="2">The sequence shown here is derived from an EMBL/GenBank/DDBJ whole genome shotgun (WGS) entry which is preliminary data.</text>
</comment>
<evidence type="ECO:0000313" key="2">
    <source>
        <dbReference type="EMBL" id="KAJ7690077.1"/>
    </source>
</evidence>
<accession>A0AAD7DFT6</accession>
<dbReference type="EMBL" id="JARKIE010000067">
    <property type="protein sequence ID" value="KAJ7690077.1"/>
    <property type="molecule type" value="Genomic_DNA"/>
</dbReference>
<dbReference type="Proteomes" id="UP001221757">
    <property type="component" value="Unassembled WGS sequence"/>
</dbReference>